<sequence>MSTGFFAVSISTLHQIADLQGGADHIMAYLVLASHTSGKGSRAHRVSTAGAKAISKKTGISYNRTEKCLGWLCTNDFIERIADGEEGSAPRTPRWLLCELRDNLVYLSHSLIEGVGKGKIIPPLRRIWDDTNTGSCPSFMSAKMDVILLLIHCYQEQQIQDYGGVDPKCIRGIWSESDCLPDSLESMEWLVVEIEKKGNEASISFINRVLPYISSDDQSERFWNAFNNLRNLGFMYEVLQVWHGDPVKDDRAELQYPLYIRDYHARKNEAYCLKETHAFLRDYYDGKGFMETIEHGIENNSFRYIRTKRGGECVLGTMRMRFRPSTEEVAQGLKHEGSRAERWKTVLRNTAEKQSN</sequence>
<protein>
    <submittedName>
        <fullName evidence="1">Uncharacterized protein</fullName>
    </submittedName>
</protein>
<comment type="caution">
    <text evidence="1">The sequence shown here is derived from an EMBL/GenBank/DDBJ whole genome shotgun (WGS) entry which is preliminary data.</text>
</comment>
<name>A0A0F9PLQ6_9ZZZZ</name>
<organism evidence="1">
    <name type="scientific">marine sediment metagenome</name>
    <dbReference type="NCBI Taxonomy" id="412755"/>
    <lineage>
        <taxon>unclassified sequences</taxon>
        <taxon>metagenomes</taxon>
        <taxon>ecological metagenomes</taxon>
    </lineage>
</organism>
<dbReference type="EMBL" id="LAZR01002355">
    <property type="protein sequence ID" value="KKN31109.1"/>
    <property type="molecule type" value="Genomic_DNA"/>
</dbReference>
<gene>
    <name evidence="1" type="ORF">LCGC14_0827160</name>
</gene>
<dbReference type="AlphaFoldDB" id="A0A0F9PLQ6"/>
<evidence type="ECO:0000313" key="1">
    <source>
        <dbReference type="EMBL" id="KKN31109.1"/>
    </source>
</evidence>
<reference evidence="1" key="1">
    <citation type="journal article" date="2015" name="Nature">
        <title>Complex archaea that bridge the gap between prokaryotes and eukaryotes.</title>
        <authorList>
            <person name="Spang A."/>
            <person name="Saw J.H."/>
            <person name="Jorgensen S.L."/>
            <person name="Zaremba-Niedzwiedzka K."/>
            <person name="Martijn J."/>
            <person name="Lind A.E."/>
            <person name="van Eijk R."/>
            <person name="Schleper C."/>
            <person name="Guy L."/>
            <person name="Ettema T.J."/>
        </authorList>
    </citation>
    <scope>NUCLEOTIDE SEQUENCE</scope>
</reference>
<proteinExistence type="predicted"/>
<accession>A0A0F9PLQ6</accession>